<dbReference type="GO" id="GO:0019888">
    <property type="term" value="F:protein phosphatase regulator activity"/>
    <property type="evidence" value="ECO:0007669"/>
    <property type="project" value="TreeGrafter"/>
</dbReference>
<feature type="region of interest" description="Disordered" evidence="3">
    <location>
        <begin position="76"/>
        <end position="188"/>
    </location>
</feature>
<dbReference type="Pfam" id="PF04499">
    <property type="entry name" value="SAPS"/>
    <property type="match status" value="1"/>
</dbReference>
<feature type="region of interest" description="Disordered" evidence="3">
    <location>
        <begin position="724"/>
        <end position="911"/>
    </location>
</feature>
<dbReference type="EMBL" id="HG793126">
    <property type="protein sequence ID" value="CDK25834.1"/>
    <property type="molecule type" value="Genomic_DNA"/>
</dbReference>
<feature type="compositionally biased region" description="Acidic residues" evidence="3">
    <location>
        <begin position="727"/>
        <end position="736"/>
    </location>
</feature>
<proteinExistence type="inferred from homology"/>
<dbReference type="GeneID" id="34519233"/>
<gene>
    <name evidence="4" type="ORF">KUCA_T00001804001</name>
</gene>
<dbReference type="PANTHER" id="PTHR12634:SF8">
    <property type="entry name" value="FIERY MOUNTAIN, ISOFORM D"/>
    <property type="match status" value="1"/>
</dbReference>
<dbReference type="HOGENOM" id="CLU_003676_2_0_1"/>
<protein>
    <recommendedName>
        <fullName evidence="6">SIT4 phosphatase-associated protein</fullName>
    </recommendedName>
</protein>
<dbReference type="AlphaFoldDB" id="W6MHP8"/>
<feature type="compositionally biased region" description="Acidic residues" evidence="3">
    <location>
        <begin position="743"/>
        <end position="752"/>
    </location>
</feature>
<dbReference type="GO" id="GO:0019903">
    <property type="term" value="F:protein phosphatase binding"/>
    <property type="evidence" value="ECO:0007669"/>
    <property type="project" value="InterPro"/>
</dbReference>
<evidence type="ECO:0000256" key="1">
    <source>
        <dbReference type="ARBA" id="ARBA00006180"/>
    </source>
</evidence>
<dbReference type="STRING" id="1382522.W6MHP8"/>
<evidence type="ECO:0008006" key="6">
    <source>
        <dbReference type="Google" id="ProtNLM"/>
    </source>
</evidence>
<reference evidence="4" key="2">
    <citation type="submission" date="2014-02" db="EMBL/GenBank/DDBJ databases">
        <title>Complete DNA sequence of /Kuraishia capsulata/ illustrates novel genomic features among budding yeasts (/Saccharomycotina/).</title>
        <authorList>
            <person name="Morales L."/>
            <person name="Noel B."/>
            <person name="Porcel B."/>
            <person name="Marcet-Houben M."/>
            <person name="Hullo M-F."/>
            <person name="Sacerdot C."/>
            <person name="Tekaia F."/>
            <person name="Leh-Louis V."/>
            <person name="Despons L."/>
            <person name="Khanna V."/>
            <person name="Aury J-M."/>
            <person name="Barbe V."/>
            <person name="Couloux A."/>
            <person name="Labadie K."/>
            <person name="Pelletier E."/>
            <person name="Souciet J-L."/>
            <person name="Boekhout T."/>
            <person name="Gabaldon T."/>
            <person name="Wincker P."/>
            <person name="Dujon B."/>
        </authorList>
    </citation>
    <scope>NUCLEOTIDE SEQUENCE</scope>
    <source>
        <strain evidence="4">CBS 1993</strain>
    </source>
</reference>
<feature type="compositionally biased region" description="Acidic residues" evidence="3">
    <location>
        <begin position="120"/>
        <end position="136"/>
    </location>
</feature>
<feature type="compositionally biased region" description="Acidic residues" evidence="3">
    <location>
        <begin position="759"/>
        <end position="769"/>
    </location>
</feature>
<dbReference type="OrthoDB" id="295029at2759"/>
<feature type="region of interest" description="Disordered" evidence="3">
    <location>
        <begin position="495"/>
        <end position="514"/>
    </location>
</feature>
<organism evidence="4 5">
    <name type="scientific">Kuraishia capsulata CBS 1993</name>
    <dbReference type="NCBI Taxonomy" id="1382522"/>
    <lineage>
        <taxon>Eukaryota</taxon>
        <taxon>Fungi</taxon>
        <taxon>Dikarya</taxon>
        <taxon>Ascomycota</taxon>
        <taxon>Saccharomycotina</taxon>
        <taxon>Pichiomycetes</taxon>
        <taxon>Pichiales</taxon>
        <taxon>Pichiaceae</taxon>
        <taxon>Kuraishia</taxon>
    </lineage>
</organism>
<feature type="compositionally biased region" description="Acidic residues" evidence="3">
    <location>
        <begin position="876"/>
        <end position="894"/>
    </location>
</feature>
<keyword evidence="5" id="KW-1185">Reference proteome</keyword>
<name>W6MHP8_9ASCO</name>
<dbReference type="InterPro" id="IPR007587">
    <property type="entry name" value="SAPS"/>
</dbReference>
<feature type="compositionally biased region" description="Acidic residues" evidence="3">
    <location>
        <begin position="144"/>
        <end position="155"/>
    </location>
</feature>
<dbReference type="PANTHER" id="PTHR12634">
    <property type="entry name" value="SIT4 YEAST -ASSOCIATING PROTEIN-RELATED"/>
    <property type="match status" value="1"/>
</dbReference>
<keyword evidence="2" id="KW-0131">Cell cycle</keyword>
<evidence type="ECO:0000313" key="4">
    <source>
        <dbReference type="EMBL" id="CDK25834.1"/>
    </source>
</evidence>
<dbReference type="Proteomes" id="UP000019384">
    <property type="component" value="Unassembled WGS sequence"/>
</dbReference>
<comment type="similarity">
    <text evidence="1">Belongs to the SAPS family.</text>
</comment>
<dbReference type="GO" id="GO:0005634">
    <property type="term" value="C:nucleus"/>
    <property type="evidence" value="ECO:0007669"/>
    <property type="project" value="TreeGrafter"/>
</dbReference>
<evidence type="ECO:0000256" key="3">
    <source>
        <dbReference type="SAM" id="MobiDB-lite"/>
    </source>
</evidence>
<feature type="compositionally biased region" description="Basic and acidic residues" evidence="3">
    <location>
        <begin position="793"/>
        <end position="806"/>
    </location>
</feature>
<sequence length="939" mass="105731">MSGFWKFANNYSSPVTKLLESDFSLDQLLDEQDLLSELLGSNSRLIEYLREPHVLEQLVELIVEDDDYQQEQVRLKFENEEDSDFETVAKPNLETIEQNPHRSEIESTEPENADVKPEEQADPVDPTEEEETTEAEINEKDPNETDSDSDSEYDSGELSKYDSSDDNDLNGDDNDLEDQEETAAEAHSRRAQVAAEILSADVWSITDEFMEKSALLDNLWTILDKPAPLPMFSATYFMKINEHLLDMKMDEMIQFILQQPQLVERFMRHIDTPPLMDFLLKVISTDKPDASTGVIDILQEQRLIPGLIDHLGPDIPSTVQSAAGDFLKAFITISANSNTDNTTIGPNELSRELVSEPMVRKLVAMMLNGGTGLSNAVGIVIEIIRKNNSDYDFVPVLYTTIESHPPTLRDPIYLGTLVKVFAEAIPDFTEMLGKKVQRILETPFGTIEPLGFERFKICELVAELLHCSNMALLNHEDGEPTVRERDTERDRLKALQKESLKDPSSPKSVASTDDEISRDIGNLSVAADTEVGEIISIDTENVVEGVEAESTGEQSVTDDEPSQDIIGDKIRGSPVVGDKLKIALYDSNVINVILNMFFKFPWNNFLHNVVFDIVQQILNGPMDLGYNRFLATDLFTRGAITQLIIDGQKRCDDYEEQTGLRLGYMGHLTLIAEEVVKFTTIYIDEASFSTVRDAVTLSTWQSYVYETLVQTREKYNSILGDTVVEQEAGDSEDDVGDSLIMEPENDDDDEEGESRREDEYYDYDDEEFQTVEHDDQAFGVAGDEYYSSGANEDGSHSDDDSGDKFSRYMSQQITNNFPDKFGSSDEDDDSEEESWRTLHAPPPPHPHASLGEEDDYEDPNDDGQSYAKKDHPLYKDEEEVSEDSEDEDAEDEASGQDLGLFRSTSKGDMNWDVDEQRRLISTANYIQHTASHDSPVESG</sequence>
<dbReference type="RefSeq" id="XP_022457845.1">
    <property type="nucleotide sequence ID" value="XM_022604023.1"/>
</dbReference>
<accession>W6MHP8</accession>
<evidence type="ECO:0000256" key="2">
    <source>
        <dbReference type="ARBA" id="ARBA00023306"/>
    </source>
</evidence>
<reference evidence="4" key="1">
    <citation type="submission" date="2013-12" db="EMBL/GenBank/DDBJ databases">
        <authorList>
            <person name="Genoscope - CEA"/>
        </authorList>
    </citation>
    <scope>NUCLEOTIDE SEQUENCE</scope>
    <source>
        <strain evidence="4">CBS 1993</strain>
    </source>
</reference>
<dbReference type="GO" id="GO:0005829">
    <property type="term" value="C:cytosol"/>
    <property type="evidence" value="ECO:0007669"/>
    <property type="project" value="TreeGrafter"/>
</dbReference>
<feature type="compositionally biased region" description="Polar residues" evidence="3">
    <location>
        <begin position="808"/>
        <end position="817"/>
    </location>
</feature>
<evidence type="ECO:0000313" key="5">
    <source>
        <dbReference type="Proteomes" id="UP000019384"/>
    </source>
</evidence>
<feature type="compositionally biased region" description="Acidic residues" evidence="3">
    <location>
        <begin position="851"/>
        <end position="861"/>
    </location>
</feature>
<feature type="compositionally biased region" description="Acidic residues" evidence="3">
    <location>
        <begin position="164"/>
        <end position="183"/>
    </location>
</feature>